<proteinExistence type="inferred from homology"/>
<dbReference type="GO" id="GO:0007601">
    <property type="term" value="P:visual perception"/>
    <property type="evidence" value="ECO:0007669"/>
    <property type="project" value="UniProtKB-KW"/>
</dbReference>
<dbReference type="EMBL" id="BMAW01038178">
    <property type="protein sequence ID" value="GFU51251.1"/>
    <property type="molecule type" value="Genomic_DNA"/>
</dbReference>
<evidence type="ECO:0000259" key="15">
    <source>
        <dbReference type="PROSITE" id="PS50262"/>
    </source>
</evidence>
<evidence type="ECO:0000256" key="6">
    <source>
        <dbReference type="ARBA" id="ARBA00022925"/>
    </source>
</evidence>
<dbReference type="Gene3D" id="1.20.1070.10">
    <property type="entry name" value="Rhodopsin 7-helix transmembrane proteins"/>
    <property type="match status" value="1"/>
</dbReference>
<evidence type="ECO:0000256" key="10">
    <source>
        <dbReference type="ARBA" id="ARBA00023136"/>
    </source>
</evidence>
<feature type="transmembrane region" description="Helical" evidence="14">
    <location>
        <begin position="113"/>
        <end position="134"/>
    </location>
</feature>
<evidence type="ECO:0000256" key="1">
    <source>
        <dbReference type="ARBA" id="ARBA00004141"/>
    </source>
</evidence>
<feature type="transmembrane region" description="Helical" evidence="14">
    <location>
        <begin position="202"/>
        <end position="230"/>
    </location>
</feature>
<keyword evidence="8" id="KW-0157">Chromophore</keyword>
<evidence type="ECO:0000256" key="8">
    <source>
        <dbReference type="ARBA" id="ARBA00022991"/>
    </source>
</evidence>
<keyword evidence="12" id="KW-0807">Transducer</keyword>
<dbReference type="GO" id="GO:0016020">
    <property type="term" value="C:membrane"/>
    <property type="evidence" value="ECO:0007669"/>
    <property type="project" value="UniProtKB-SubCell"/>
</dbReference>
<accession>A0A8X6R5G6</accession>
<dbReference type="Proteomes" id="UP000887013">
    <property type="component" value="Unassembled WGS sequence"/>
</dbReference>
<keyword evidence="6" id="KW-0681">Retinal protein</keyword>
<protein>
    <submittedName>
        <fullName evidence="16">Opsin-3</fullName>
    </submittedName>
</protein>
<dbReference type="PANTHER" id="PTHR24240">
    <property type="entry name" value="OPSIN"/>
    <property type="match status" value="1"/>
</dbReference>
<dbReference type="PRINTS" id="PR00237">
    <property type="entry name" value="GPCRRHODOPSN"/>
</dbReference>
<evidence type="ECO:0000256" key="2">
    <source>
        <dbReference type="ARBA" id="ARBA00010663"/>
    </source>
</evidence>
<dbReference type="SUPFAM" id="SSF81321">
    <property type="entry name" value="Family A G protein-coupled receptor-like"/>
    <property type="match status" value="1"/>
</dbReference>
<keyword evidence="11" id="KW-0675">Receptor</keyword>
<evidence type="ECO:0000256" key="4">
    <source>
        <dbReference type="ARBA" id="ARBA00022606"/>
    </source>
</evidence>
<dbReference type="InterPro" id="IPR027430">
    <property type="entry name" value="Retinal_BS"/>
</dbReference>
<keyword evidence="5 14" id="KW-0812">Transmembrane</keyword>
<comment type="similarity">
    <text evidence="2">Belongs to the G-protein coupled receptor 1 family.</text>
</comment>
<dbReference type="AlphaFoldDB" id="A0A8X6R5G6"/>
<comment type="caution">
    <text evidence="16">The sequence shown here is derived from an EMBL/GenBank/DDBJ whole genome shotgun (WGS) entry which is preliminary data.</text>
</comment>
<dbReference type="InterPro" id="IPR017452">
    <property type="entry name" value="GPCR_Rhodpsn_7TM"/>
</dbReference>
<dbReference type="InterPro" id="IPR000276">
    <property type="entry name" value="GPCR_Rhodpsn"/>
</dbReference>
<evidence type="ECO:0000313" key="16">
    <source>
        <dbReference type="EMBL" id="GFU51251.1"/>
    </source>
</evidence>
<gene>
    <name evidence="16" type="primary">OP3</name>
    <name evidence="16" type="ORF">NPIL_352051</name>
</gene>
<evidence type="ECO:0000256" key="9">
    <source>
        <dbReference type="ARBA" id="ARBA00023040"/>
    </source>
</evidence>
<dbReference type="GO" id="GO:0007602">
    <property type="term" value="P:phototransduction"/>
    <property type="evidence" value="ECO:0007669"/>
    <property type="project" value="UniProtKB-KW"/>
</dbReference>
<evidence type="ECO:0000256" key="14">
    <source>
        <dbReference type="SAM" id="Phobius"/>
    </source>
</evidence>
<feature type="transmembrane region" description="Helical" evidence="14">
    <location>
        <begin position="260"/>
        <end position="287"/>
    </location>
</feature>
<dbReference type="Pfam" id="PF00001">
    <property type="entry name" value="7tm_1"/>
    <property type="match status" value="1"/>
</dbReference>
<keyword evidence="4" id="KW-0716">Sensory transduction</keyword>
<evidence type="ECO:0000313" key="17">
    <source>
        <dbReference type="Proteomes" id="UP000887013"/>
    </source>
</evidence>
<feature type="domain" description="G-protein coupled receptors family 1 profile" evidence="15">
    <location>
        <begin position="111"/>
        <end position="316"/>
    </location>
</feature>
<dbReference type="InterPro" id="IPR050125">
    <property type="entry name" value="GPCR_opsins"/>
</dbReference>
<evidence type="ECO:0000256" key="13">
    <source>
        <dbReference type="ARBA" id="ARBA00023305"/>
    </source>
</evidence>
<comment type="subcellular location">
    <subcellularLocation>
        <location evidence="1">Membrane</location>
        <topology evidence="1">Multi-pass membrane protein</topology>
    </subcellularLocation>
</comment>
<dbReference type="GO" id="GO:0009881">
    <property type="term" value="F:photoreceptor activity"/>
    <property type="evidence" value="ECO:0007669"/>
    <property type="project" value="UniProtKB-KW"/>
</dbReference>
<keyword evidence="9" id="KW-0297">G-protein coupled receptor</keyword>
<evidence type="ECO:0000256" key="5">
    <source>
        <dbReference type="ARBA" id="ARBA00022692"/>
    </source>
</evidence>
<evidence type="ECO:0000256" key="7">
    <source>
        <dbReference type="ARBA" id="ARBA00022989"/>
    </source>
</evidence>
<keyword evidence="17" id="KW-1185">Reference proteome</keyword>
<sequence>MARTKQPLSGDAVPVGSVLCEATASEMPSLEMEISLETPNQNPPLDQNIKKCQNVQFYIEAYTETIQKITEIEAIIKKAQLLPFLYGPQDHDLHREELARWMEELKKIEGCTYYGLIGGLSGTSAIMTIAMIAIERYECVSRPLDPSSRMTGKRALYRIMFVWCYAAVFSFTPLFGINRYVPEGFLTSCSFDYLSDELESKIFIIVFFVAAWCVPLIIVCRCYTGIVLCLKERRQLFLRHTEDNIIERNIKINRRLEMRLIIVCGVLILVWTASWTPYAVMALIGVFSDGSLLTPFSCMIPGLACKMASVCDPFIYGLLNSQFKNELIKKLPNFCRKIPCFFKRTLPVQPQDRISIEENVESYNSREECETAFVNKVMECVPRSIGSLEGVQGPSRALCVIHPSKSDGKFDDSFDPEMIKNASLKSVHVMENPHVFKMPDVIKLTSRRSF</sequence>
<evidence type="ECO:0000256" key="3">
    <source>
        <dbReference type="ARBA" id="ARBA00022543"/>
    </source>
</evidence>
<dbReference type="PROSITE" id="PS50262">
    <property type="entry name" value="G_PROTEIN_RECEP_F1_2"/>
    <property type="match status" value="1"/>
</dbReference>
<keyword evidence="10 14" id="KW-0472">Membrane</keyword>
<name>A0A8X6R5G6_NEPPI</name>
<dbReference type="PROSITE" id="PS00238">
    <property type="entry name" value="OPSIN"/>
    <property type="match status" value="1"/>
</dbReference>
<keyword evidence="7 14" id="KW-1133">Transmembrane helix</keyword>
<keyword evidence="3" id="KW-0600">Photoreceptor protein</keyword>
<keyword evidence="13" id="KW-0844">Vision</keyword>
<reference evidence="16" key="1">
    <citation type="submission" date="2020-08" db="EMBL/GenBank/DDBJ databases">
        <title>Multicomponent nature underlies the extraordinary mechanical properties of spider dragline silk.</title>
        <authorList>
            <person name="Kono N."/>
            <person name="Nakamura H."/>
            <person name="Mori M."/>
            <person name="Yoshida Y."/>
            <person name="Ohtoshi R."/>
            <person name="Malay A.D."/>
            <person name="Moran D.A.P."/>
            <person name="Tomita M."/>
            <person name="Numata K."/>
            <person name="Arakawa K."/>
        </authorList>
    </citation>
    <scope>NUCLEOTIDE SEQUENCE</scope>
</reference>
<dbReference type="OrthoDB" id="6414998at2759"/>
<dbReference type="GO" id="GO:0004930">
    <property type="term" value="F:G protein-coupled receptor activity"/>
    <property type="evidence" value="ECO:0007669"/>
    <property type="project" value="UniProtKB-KW"/>
</dbReference>
<evidence type="ECO:0000256" key="12">
    <source>
        <dbReference type="ARBA" id="ARBA00023224"/>
    </source>
</evidence>
<evidence type="ECO:0000256" key="11">
    <source>
        <dbReference type="ARBA" id="ARBA00023170"/>
    </source>
</evidence>
<feature type="transmembrane region" description="Helical" evidence="14">
    <location>
        <begin position="155"/>
        <end position="177"/>
    </location>
</feature>
<organism evidence="16 17">
    <name type="scientific">Nephila pilipes</name>
    <name type="common">Giant wood spider</name>
    <name type="synonym">Nephila maculata</name>
    <dbReference type="NCBI Taxonomy" id="299642"/>
    <lineage>
        <taxon>Eukaryota</taxon>
        <taxon>Metazoa</taxon>
        <taxon>Ecdysozoa</taxon>
        <taxon>Arthropoda</taxon>
        <taxon>Chelicerata</taxon>
        <taxon>Arachnida</taxon>
        <taxon>Araneae</taxon>
        <taxon>Araneomorphae</taxon>
        <taxon>Entelegynae</taxon>
        <taxon>Araneoidea</taxon>
        <taxon>Nephilidae</taxon>
        <taxon>Nephila</taxon>
    </lineage>
</organism>